<dbReference type="GO" id="GO:0016491">
    <property type="term" value="F:oxidoreductase activity"/>
    <property type="evidence" value="ECO:0007669"/>
    <property type="project" value="InterPro"/>
</dbReference>
<keyword evidence="4" id="KW-0349">Heme</keyword>
<evidence type="ECO:0000256" key="1">
    <source>
        <dbReference type="ARBA" id="ARBA00001970"/>
    </source>
</evidence>
<keyword evidence="10 12" id="KW-0472">Membrane</keyword>
<organism evidence="14 15">
    <name type="scientific">Cylindrotheca closterium</name>
    <dbReference type="NCBI Taxonomy" id="2856"/>
    <lineage>
        <taxon>Eukaryota</taxon>
        <taxon>Sar</taxon>
        <taxon>Stramenopiles</taxon>
        <taxon>Ochrophyta</taxon>
        <taxon>Bacillariophyta</taxon>
        <taxon>Bacillariophyceae</taxon>
        <taxon>Bacillariophycidae</taxon>
        <taxon>Bacillariales</taxon>
        <taxon>Bacillariaceae</taxon>
        <taxon>Cylindrotheca</taxon>
    </lineage>
</organism>
<keyword evidence="15" id="KW-1185">Reference proteome</keyword>
<dbReference type="PANTHER" id="PTHR10106">
    <property type="entry name" value="CYTOCHROME B561-RELATED"/>
    <property type="match status" value="1"/>
</dbReference>
<evidence type="ECO:0000256" key="8">
    <source>
        <dbReference type="ARBA" id="ARBA00022989"/>
    </source>
</evidence>
<dbReference type="Proteomes" id="UP001295423">
    <property type="component" value="Unassembled WGS sequence"/>
</dbReference>
<comment type="cofactor">
    <cofactor evidence="1">
        <name>heme b</name>
        <dbReference type="ChEBI" id="CHEBI:60344"/>
    </cofactor>
</comment>
<dbReference type="SMART" id="SM00665">
    <property type="entry name" value="B561"/>
    <property type="match status" value="1"/>
</dbReference>
<feature type="region of interest" description="Disordered" evidence="11">
    <location>
        <begin position="1"/>
        <end position="47"/>
    </location>
</feature>
<evidence type="ECO:0000313" key="14">
    <source>
        <dbReference type="EMBL" id="CAJ1954207.1"/>
    </source>
</evidence>
<keyword evidence="7" id="KW-0249">Electron transport</keyword>
<gene>
    <name evidence="14" type="ORF">CYCCA115_LOCUS14802</name>
</gene>
<evidence type="ECO:0000256" key="2">
    <source>
        <dbReference type="ARBA" id="ARBA00004141"/>
    </source>
</evidence>
<keyword evidence="9" id="KW-0408">Iron</keyword>
<sequence length="351" mass="38729">MEDESSTISEQAALVPQQDVHPSDHHQASSEAPLLNNNNNNNNNNAEDMAEAGLSTISTAAAAATTPPPVTTPRSLEMDEWNRTIQSLQRASLIAAHALIIVLLVLMAKWVSQLGGLPSSLRETGNAKLVFNWHPLLMILAFCFMTISSLSFRYHRYFGHYYWHQQQQQQQRTTVKLLHGIGWAVATVCMTVGLVAVFFSHNDRASGFIANLYSLHSWVGIAVLLLYLVQFLVGVGTFTPLLLSGGIFGNATISAASKAKILQIHAFFGPILYISMMLTILLGIQEKEGFIGCGYKVVDNKPDMVPFQHFSKIPAVCKQSHAVGFCILAMGLCTMFTLHQMDKPKYRQHAE</sequence>
<reference evidence="14" key="1">
    <citation type="submission" date="2023-08" db="EMBL/GenBank/DDBJ databases">
        <authorList>
            <person name="Audoor S."/>
            <person name="Bilcke G."/>
        </authorList>
    </citation>
    <scope>NUCLEOTIDE SEQUENCE</scope>
</reference>
<feature type="transmembrane region" description="Helical" evidence="12">
    <location>
        <begin position="175"/>
        <end position="199"/>
    </location>
</feature>
<evidence type="ECO:0000256" key="4">
    <source>
        <dbReference type="ARBA" id="ARBA00022617"/>
    </source>
</evidence>
<keyword evidence="8 12" id="KW-1133">Transmembrane helix</keyword>
<proteinExistence type="predicted"/>
<name>A0AAD2FVF3_9STRA</name>
<dbReference type="Gene3D" id="1.20.120.1770">
    <property type="match status" value="1"/>
</dbReference>
<evidence type="ECO:0000313" key="15">
    <source>
        <dbReference type="Proteomes" id="UP001295423"/>
    </source>
</evidence>
<dbReference type="GO" id="GO:0016020">
    <property type="term" value="C:membrane"/>
    <property type="evidence" value="ECO:0007669"/>
    <property type="project" value="UniProtKB-SubCell"/>
</dbReference>
<evidence type="ECO:0000256" key="12">
    <source>
        <dbReference type="SAM" id="Phobius"/>
    </source>
</evidence>
<dbReference type="InterPro" id="IPR006593">
    <property type="entry name" value="Cyt_b561/ferric_Rdtase_TM"/>
</dbReference>
<comment type="caution">
    <text evidence="14">The sequence shown here is derived from an EMBL/GenBank/DDBJ whole genome shotgun (WGS) entry which is preliminary data.</text>
</comment>
<feature type="transmembrane region" description="Helical" evidence="12">
    <location>
        <begin position="131"/>
        <end position="154"/>
    </location>
</feature>
<dbReference type="InterPro" id="IPR043205">
    <property type="entry name" value="CYB561/CYBRD1-like"/>
</dbReference>
<dbReference type="PANTHER" id="PTHR10106:SF0">
    <property type="entry name" value="LD36721P"/>
    <property type="match status" value="1"/>
</dbReference>
<feature type="transmembrane region" description="Helical" evidence="12">
    <location>
        <begin position="320"/>
        <end position="338"/>
    </location>
</feature>
<evidence type="ECO:0000259" key="13">
    <source>
        <dbReference type="PROSITE" id="PS50939"/>
    </source>
</evidence>
<dbReference type="EMBL" id="CAKOGP040001858">
    <property type="protein sequence ID" value="CAJ1954207.1"/>
    <property type="molecule type" value="Genomic_DNA"/>
</dbReference>
<evidence type="ECO:0000256" key="10">
    <source>
        <dbReference type="ARBA" id="ARBA00023136"/>
    </source>
</evidence>
<evidence type="ECO:0000256" key="7">
    <source>
        <dbReference type="ARBA" id="ARBA00022982"/>
    </source>
</evidence>
<dbReference type="AlphaFoldDB" id="A0AAD2FVF3"/>
<evidence type="ECO:0000256" key="9">
    <source>
        <dbReference type="ARBA" id="ARBA00023004"/>
    </source>
</evidence>
<evidence type="ECO:0000256" key="11">
    <source>
        <dbReference type="SAM" id="MobiDB-lite"/>
    </source>
</evidence>
<feature type="domain" description="Cytochrome b561" evidence="13">
    <location>
        <begin position="95"/>
        <end position="339"/>
    </location>
</feature>
<feature type="compositionally biased region" description="Polar residues" evidence="11">
    <location>
        <begin position="1"/>
        <end position="10"/>
    </location>
</feature>
<evidence type="ECO:0000256" key="6">
    <source>
        <dbReference type="ARBA" id="ARBA00022723"/>
    </source>
</evidence>
<feature type="transmembrane region" description="Helical" evidence="12">
    <location>
        <begin position="264"/>
        <end position="284"/>
    </location>
</feature>
<dbReference type="Pfam" id="PF03188">
    <property type="entry name" value="Cytochrom_B561"/>
    <property type="match status" value="1"/>
</dbReference>
<dbReference type="GO" id="GO:0046872">
    <property type="term" value="F:metal ion binding"/>
    <property type="evidence" value="ECO:0007669"/>
    <property type="project" value="UniProtKB-KW"/>
</dbReference>
<feature type="transmembrane region" description="Helical" evidence="12">
    <location>
        <begin position="219"/>
        <end position="243"/>
    </location>
</feature>
<keyword evidence="3" id="KW-0813">Transport</keyword>
<comment type="subcellular location">
    <subcellularLocation>
        <location evidence="2">Membrane</location>
        <topology evidence="2">Multi-pass membrane protein</topology>
    </subcellularLocation>
</comment>
<keyword evidence="6" id="KW-0479">Metal-binding</keyword>
<accession>A0AAD2FVF3</accession>
<keyword evidence="5 12" id="KW-0812">Transmembrane</keyword>
<protein>
    <recommendedName>
        <fullName evidence="13">Cytochrome b561 domain-containing protein</fullName>
    </recommendedName>
</protein>
<feature type="compositionally biased region" description="Low complexity" evidence="11">
    <location>
        <begin position="36"/>
        <end position="45"/>
    </location>
</feature>
<evidence type="ECO:0000256" key="3">
    <source>
        <dbReference type="ARBA" id="ARBA00022448"/>
    </source>
</evidence>
<feature type="transmembrane region" description="Helical" evidence="12">
    <location>
        <begin position="91"/>
        <end position="111"/>
    </location>
</feature>
<evidence type="ECO:0000256" key="5">
    <source>
        <dbReference type="ARBA" id="ARBA00022692"/>
    </source>
</evidence>
<dbReference type="PROSITE" id="PS50939">
    <property type="entry name" value="CYTOCHROME_B561"/>
    <property type="match status" value="1"/>
</dbReference>